<feature type="transmembrane region" description="Helical" evidence="1">
    <location>
        <begin position="123"/>
        <end position="145"/>
    </location>
</feature>
<keyword evidence="1" id="KW-1133">Transmembrane helix</keyword>
<dbReference type="EMBL" id="CAUJNA010000795">
    <property type="protein sequence ID" value="CAJ1381279.1"/>
    <property type="molecule type" value="Genomic_DNA"/>
</dbReference>
<feature type="transmembrane region" description="Helical" evidence="1">
    <location>
        <begin position="280"/>
        <end position="300"/>
    </location>
</feature>
<feature type="transmembrane region" description="Helical" evidence="1">
    <location>
        <begin position="306"/>
        <end position="333"/>
    </location>
</feature>
<keyword evidence="1" id="KW-0472">Membrane</keyword>
<name>A0AA36I569_9DINO</name>
<comment type="caution">
    <text evidence="2">The sequence shown here is derived from an EMBL/GenBank/DDBJ whole genome shotgun (WGS) entry which is preliminary data.</text>
</comment>
<feature type="transmembrane region" description="Helical" evidence="1">
    <location>
        <begin position="93"/>
        <end position="111"/>
    </location>
</feature>
<organism evidence="2 3">
    <name type="scientific">Effrenium voratum</name>
    <dbReference type="NCBI Taxonomy" id="2562239"/>
    <lineage>
        <taxon>Eukaryota</taxon>
        <taxon>Sar</taxon>
        <taxon>Alveolata</taxon>
        <taxon>Dinophyceae</taxon>
        <taxon>Suessiales</taxon>
        <taxon>Symbiodiniaceae</taxon>
        <taxon>Effrenium</taxon>
    </lineage>
</organism>
<evidence type="ECO:0000313" key="3">
    <source>
        <dbReference type="Proteomes" id="UP001178507"/>
    </source>
</evidence>
<evidence type="ECO:0000256" key="1">
    <source>
        <dbReference type="SAM" id="Phobius"/>
    </source>
</evidence>
<feature type="transmembrane region" description="Helical" evidence="1">
    <location>
        <begin position="340"/>
        <end position="357"/>
    </location>
</feature>
<feature type="transmembrane region" description="Helical" evidence="1">
    <location>
        <begin position="20"/>
        <end position="44"/>
    </location>
</feature>
<gene>
    <name evidence="2" type="ORF">EVOR1521_LOCUS9017</name>
</gene>
<proteinExistence type="predicted"/>
<dbReference type="Proteomes" id="UP001178507">
    <property type="component" value="Unassembled WGS sequence"/>
</dbReference>
<accession>A0AA36I569</accession>
<sequence length="479" mass="52789">MSGPLRAGQRLIGLFIDGNWLLQGVWFNLLTTLGCVHSMLFGAFHMDFYMARGLSATEVAAVHSFFSLWNPLNDIVAGLLVDEWVARGFGSRLLLAVWANAGYAATTWFAFQELSLPAWVQYALAISLSDGFAAVAGAVNGLILIEQTSEDRQRIQIQRLNSLFGCLEWLVMSGAYWLWDARPGEGQAFRGYLSAVCGGSALVTLLSVQKLQPSKPMRAAHSESFWQRMRQFLRLANQHGNFWRYAALTAALEAENVFFRQFDVIIIRLLLNSWLTCAKVLLMIGDPLCGCLSFALTWVAERPGLGVYWVTLGALRVRMLVSLVSLSLVAVLWVLDGRSVAASCLFCVLMVLLRAATRPAANLGAIAFASVIQEHSLLAQELCHPLTEDDAGKYWMLRAALVKPLNSLGPVLGTSALAAAGYRPTEGTVTPELWWLCAWLPAVVSLAVSAASLRSWINFTLHGERLEQLKAWRPELQKV</sequence>
<keyword evidence="1" id="KW-0812">Transmembrane</keyword>
<feature type="transmembrane region" description="Helical" evidence="1">
    <location>
        <begin position="157"/>
        <end position="179"/>
    </location>
</feature>
<feature type="transmembrane region" description="Helical" evidence="1">
    <location>
        <begin position="191"/>
        <end position="208"/>
    </location>
</feature>
<protein>
    <submittedName>
        <fullName evidence="2">Uncharacterized protein</fullName>
    </submittedName>
</protein>
<dbReference type="PROSITE" id="PS51257">
    <property type="entry name" value="PROKAR_LIPOPROTEIN"/>
    <property type="match status" value="1"/>
</dbReference>
<evidence type="ECO:0000313" key="2">
    <source>
        <dbReference type="EMBL" id="CAJ1381279.1"/>
    </source>
</evidence>
<dbReference type="AlphaFoldDB" id="A0AA36I569"/>
<keyword evidence="3" id="KW-1185">Reference proteome</keyword>
<reference evidence="2" key="1">
    <citation type="submission" date="2023-08" db="EMBL/GenBank/DDBJ databases">
        <authorList>
            <person name="Chen Y."/>
            <person name="Shah S."/>
            <person name="Dougan E. K."/>
            <person name="Thang M."/>
            <person name="Chan C."/>
        </authorList>
    </citation>
    <scope>NUCLEOTIDE SEQUENCE</scope>
</reference>